<dbReference type="PANTHER" id="PTHR40446:SF2">
    <property type="entry name" value="N-ACETYLGLUCOSAMINE-1-PHOSPHODIESTER ALPHA-N-ACETYLGLUCOSAMINIDASE"/>
    <property type="match status" value="1"/>
</dbReference>
<name>A0ABQ2BC32_9MICO</name>
<accession>A0ABQ2BC32</accession>
<gene>
    <name evidence="4" type="ORF">GCM10007368_31750</name>
</gene>
<dbReference type="Gene3D" id="3.60.21.10">
    <property type="match status" value="1"/>
</dbReference>
<protein>
    <recommendedName>
        <fullName evidence="6">Calcineurin-like phosphoesterase family protein</fullName>
    </recommendedName>
</protein>
<dbReference type="PANTHER" id="PTHR40446">
    <property type="entry name" value="N-ACETYLGLUCOSAMINE-1-PHOSPHODIESTER ALPHA-N-ACETYLGLUCOSAMINIDASE"/>
    <property type="match status" value="1"/>
</dbReference>
<reference evidence="5" key="1">
    <citation type="journal article" date="2019" name="Int. J. Syst. Evol. Microbiol.">
        <title>The Global Catalogue of Microorganisms (GCM) 10K type strain sequencing project: providing services to taxonomists for standard genome sequencing and annotation.</title>
        <authorList>
            <consortium name="The Broad Institute Genomics Platform"/>
            <consortium name="The Broad Institute Genome Sequencing Center for Infectious Disease"/>
            <person name="Wu L."/>
            <person name="Ma J."/>
        </authorList>
    </citation>
    <scope>NUCLEOTIDE SEQUENCE [LARGE SCALE GENOMIC DNA]</scope>
    <source>
        <strain evidence="5">CCM 8653</strain>
    </source>
</reference>
<dbReference type="Proteomes" id="UP000632535">
    <property type="component" value="Unassembled WGS sequence"/>
</dbReference>
<dbReference type="SUPFAM" id="SSF81296">
    <property type="entry name" value="E set domains"/>
    <property type="match status" value="2"/>
</dbReference>
<evidence type="ECO:0000256" key="1">
    <source>
        <dbReference type="SAM" id="MobiDB-lite"/>
    </source>
</evidence>
<dbReference type="SUPFAM" id="SSF56300">
    <property type="entry name" value="Metallo-dependent phosphatases"/>
    <property type="match status" value="1"/>
</dbReference>
<dbReference type="InterPro" id="IPR013783">
    <property type="entry name" value="Ig-like_fold"/>
</dbReference>
<dbReference type="EMBL" id="BMDG01000011">
    <property type="protein sequence ID" value="GGI10541.1"/>
    <property type="molecule type" value="Genomic_DNA"/>
</dbReference>
<keyword evidence="5" id="KW-1185">Reference proteome</keyword>
<proteinExistence type="predicted"/>
<dbReference type="InterPro" id="IPR014756">
    <property type="entry name" value="Ig_E-set"/>
</dbReference>
<evidence type="ECO:0008006" key="6">
    <source>
        <dbReference type="Google" id="ProtNLM"/>
    </source>
</evidence>
<evidence type="ECO:0000313" key="5">
    <source>
        <dbReference type="Proteomes" id="UP000632535"/>
    </source>
</evidence>
<feature type="region of interest" description="Disordered" evidence="1">
    <location>
        <begin position="630"/>
        <end position="652"/>
    </location>
</feature>
<dbReference type="InterPro" id="IPR029052">
    <property type="entry name" value="Metallo-depent_PP-like"/>
</dbReference>
<feature type="region of interest" description="Disordered" evidence="1">
    <location>
        <begin position="1"/>
        <end position="26"/>
    </location>
</feature>
<evidence type="ECO:0000259" key="2">
    <source>
        <dbReference type="Pfam" id="PF00149"/>
    </source>
</evidence>
<dbReference type="Pfam" id="PF09992">
    <property type="entry name" value="NAGPA"/>
    <property type="match status" value="1"/>
</dbReference>
<evidence type="ECO:0000313" key="4">
    <source>
        <dbReference type="EMBL" id="GGI10541.1"/>
    </source>
</evidence>
<dbReference type="InterPro" id="IPR018711">
    <property type="entry name" value="NAGPA"/>
</dbReference>
<organism evidence="4 5">
    <name type="scientific">Isoptericola cucumis</name>
    <dbReference type="NCBI Taxonomy" id="1776856"/>
    <lineage>
        <taxon>Bacteria</taxon>
        <taxon>Bacillati</taxon>
        <taxon>Actinomycetota</taxon>
        <taxon>Actinomycetes</taxon>
        <taxon>Micrococcales</taxon>
        <taxon>Promicromonosporaceae</taxon>
        <taxon>Isoptericola</taxon>
    </lineage>
</organism>
<dbReference type="Gene3D" id="2.60.40.10">
    <property type="entry name" value="Immunoglobulins"/>
    <property type="match status" value="2"/>
</dbReference>
<dbReference type="Pfam" id="PF00149">
    <property type="entry name" value="Metallophos"/>
    <property type="match status" value="1"/>
</dbReference>
<evidence type="ECO:0000259" key="3">
    <source>
        <dbReference type="Pfam" id="PF09992"/>
    </source>
</evidence>
<sequence>MVPGTAAVAVPDPDAPVATAEPGVEPTTTVTDDVADLALDDDGAAIVTERTERLIAPGLELTEFARMSADGWLSGEVLVAHLGQEGGPRVGYLGADAVAGNATVSEMAAGSGAVAAVNGDFFDINNSGAALGTGVQDGTLLKSASPGREKSVAIDSSGMGRLAELFLAGSVTVPGPGGTADGEQELTVDGLNVSAVPAAGVAVYDAAWGDFTRARPLGAGEEGIEVQVRLDGPEATTGEVLSVGAPGEGRLPADVRAVVARPGAAADALAALAPGDPVTLTYGLRDDAGEVATAIGGDTGDWLLEDGEVTSDTGGHALVRHPRTAIGFDPTGRTAYLVVVDGRQAHSVGATLPELGRFLGQLGADDALNLDGGGSSTMVARVPGDAGTSVLNRPSDGAERLDANGLGLFTAAGSGQVHAYDVRAEVPTGDAPASDALRVFPGLHRTLAAKGYDEAMAPVDAASGGVPAEWTTTDAAVAGVARSEDGSGVVTGAAPGTATVRAATPTDDGVASGTADVTVLGAPERLSVPEPVVTLPDAEQTASVTVVGHDADGWSAPIEARDVEVTGGQGVATLEPAADGSFTVRALQDDGAASFTLTVGDLSLDIAVAVSLEEVQVADFADAEAWTSAHDRAPGGSVGPAEGHDGTPGLRMTYDFTQSTATRGQYAVVPGGGREIPGQPRAVTMWVHGDEQGAWLRLQVRQGDGVVTNLDGPEVSWEGWRQVEFTVPEGVAYPLTLQRVRALETGATSQYAGELVLSDLRAQVPPDVEVPAVAEVRDPVVVDEDATDDAPLRVAVMSDAQFVARNPGSGAVAGAKKALAEIVADDPDLLVINGDLVDEASPADFDLARQVLDEGLAGADFPWYYLPGNHEVMGGEIENFEAEFGERTHVVDVPAAGGGATRLVMLDSSAGRLGADFEQVRALREALDDAASDDAVSGVVTFFHHPLDDPLPTKGSQLTDRVEAETLRGWFEDFRTTSGKPIASVGSHVGAFHAQVGDGVPYVVNGNSGKSPASTPEDGGFTGWSMVGLDPSAAADAGSGDPRDWFSFEVNARAEAVAVSGPGELAVGTSGQVSALLTQDDTREVPVEWPVSSRWGGDKVFVGDAADAPSGTVLALDPATHEATAVAPGRATLEVEVNGEVGTLEVLVPAGAPGEARISDDNGWDTGLRDGDYRVLVDLWHGENATSMRLFENGALVHTEELTHGGTDAQRVAVPVTGKRNGEYVYTCELVNVAGATPCANEHTVKVTDANPGTPVLSHDNYDADGDFAVTANKWWGTQATGYVLLEDGVEIDRQELVPGAGGEAQSATTAVTGREPGTHRYVAVLTNDAGETRSKELTVRVRR</sequence>
<dbReference type="Gene3D" id="2.60.40.1080">
    <property type="match status" value="1"/>
</dbReference>
<dbReference type="InterPro" id="IPR004843">
    <property type="entry name" value="Calcineurin-like_PHP"/>
</dbReference>
<feature type="domain" description="Phosphodiester glycosidase" evidence="3">
    <location>
        <begin position="258"/>
        <end position="409"/>
    </location>
</feature>
<feature type="domain" description="Calcineurin-like phosphoesterase" evidence="2">
    <location>
        <begin position="792"/>
        <end position="895"/>
    </location>
</feature>
<comment type="caution">
    <text evidence="4">The sequence shown here is derived from an EMBL/GenBank/DDBJ whole genome shotgun (WGS) entry which is preliminary data.</text>
</comment>